<organism evidence="5 6">
    <name type="scientific">Sulfobacillus harzensis</name>
    <dbReference type="NCBI Taxonomy" id="2729629"/>
    <lineage>
        <taxon>Bacteria</taxon>
        <taxon>Bacillati</taxon>
        <taxon>Bacillota</taxon>
        <taxon>Clostridia</taxon>
        <taxon>Eubacteriales</taxon>
        <taxon>Clostridiales Family XVII. Incertae Sedis</taxon>
        <taxon>Sulfobacillus</taxon>
    </lineage>
</organism>
<reference evidence="5 6" key="1">
    <citation type="submission" date="2020-04" db="EMBL/GenBank/DDBJ databases">
        <authorList>
            <person name="Zhang R."/>
            <person name="Schippers A."/>
        </authorList>
    </citation>
    <scope>NUCLEOTIDE SEQUENCE [LARGE SCALE GENOMIC DNA]</scope>
    <source>
        <strain evidence="5 6">DSM 109850</strain>
    </source>
</reference>
<evidence type="ECO:0000313" key="5">
    <source>
        <dbReference type="EMBL" id="NMP21175.1"/>
    </source>
</evidence>
<evidence type="ECO:0000259" key="3">
    <source>
        <dbReference type="Pfam" id="PF08501"/>
    </source>
</evidence>
<dbReference type="GO" id="GO:0050661">
    <property type="term" value="F:NADP binding"/>
    <property type="evidence" value="ECO:0007669"/>
    <property type="project" value="TreeGrafter"/>
</dbReference>
<dbReference type="Gene3D" id="3.40.50.720">
    <property type="entry name" value="NAD(P)-binding Rossmann-like Domain"/>
    <property type="match status" value="1"/>
</dbReference>
<dbReference type="InterPro" id="IPR013708">
    <property type="entry name" value="Shikimate_DH-bd_N"/>
</dbReference>
<dbReference type="Gene3D" id="3.40.50.10860">
    <property type="entry name" value="Leucine Dehydrogenase, chain A, domain 1"/>
    <property type="match status" value="1"/>
</dbReference>
<dbReference type="InterPro" id="IPR022893">
    <property type="entry name" value="Shikimate_DH_fam"/>
</dbReference>
<dbReference type="InterPro" id="IPR036291">
    <property type="entry name" value="NAD(P)-bd_dom_sf"/>
</dbReference>
<dbReference type="PANTHER" id="PTHR21089">
    <property type="entry name" value="SHIKIMATE DEHYDROGENASE"/>
    <property type="match status" value="1"/>
</dbReference>
<keyword evidence="2" id="KW-0057">Aromatic amino acid biosynthesis</keyword>
<dbReference type="GO" id="GO:0019632">
    <property type="term" value="P:shikimate metabolic process"/>
    <property type="evidence" value="ECO:0007669"/>
    <property type="project" value="TreeGrafter"/>
</dbReference>
<sequence length="260" mass="28218">MADSLALYAVFGKPILHSLSPKIHNHAFRDNAISAFYLPVEVASDALPLKLAAFQKLGGRGVNLTRPLKEEVLPHLSAASEWVKQAGAANTLVWQDGGWVGDNTDCQALETKVPPGHGGPALILGAGGVARATAAVLASRGYEVWVAARHPSGVVFGEHILTWGERLKPRDWQVVVNATPLGQIHEEQETDWPLPAPGGMAVDWVYRPRRTRFLALAESRGVSVVDGLELLVEQAAWSWVAWFGYRGPVAVMRDAVQEWS</sequence>
<comment type="pathway">
    <text evidence="1">Metabolic intermediate biosynthesis; chorismate biosynthesis; chorismate from D-erythrose 4-phosphate and phosphoenolpyruvate: step 4/7.</text>
</comment>
<dbReference type="CDD" id="cd01065">
    <property type="entry name" value="NAD_bind_Shikimate_DH"/>
    <property type="match status" value="1"/>
</dbReference>
<dbReference type="InterPro" id="IPR046346">
    <property type="entry name" value="Aminoacid_DH-like_N_sf"/>
</dbReference>
<feature type="domain" description="SDH C-terminal" evidence="4">
    <location>
        <begin position="227"/>
        <end position="257"/>
    </location>
</feature>
<dbReference type="GO" id="GO:0004764">
    <property type="term" value="F:shikimate 3-dehydrogenase (NADP+) activity"/>
    <property type="evidence" value="ECO:0007669"/>
    <property type="project" value="InterPro"/>
</dbReference>
<dbReference type="SUPFAM" id="SSF51735">
    <property type="entry name" value="NAD(P)-binding Rossmann-fold domains"/>
    <property type="match status" value="1"/>
</dbReference>
<evidence type="ECO:0000259" key="4">
    <source>
        <dbReference type="Pfam" id="PF18317"/>
    </source>
</evidence>
<accession>A0A7Y0L0W0</accession>
<dbReference type="RefSeq" id="WP_169096239.1">
    <property type="nucleotide sequence ID" value="NZ_JABBVZ010000004.1"/>
</dbReference>
<dbReference type="Pfam" id="PF18317">
    <property type="entry name" value="SDH_C"/>
    <property type="match status" value="1"/>
</dbReference>
<gene>
    <name evidence="5" type="ORF">HIJ39_02220</name>
</gene>
<dbReference type="EMBL" id="JABBVZ010000004">
    <property type="protein sequence ID" value="NMP21175.1"/>
    <property type="molecule type" value="Genomic_DNA"/>
</dbReference>
<dbReference type="Pfam" id="PF08501">
    <property type="entry name" value="Shikimate_dh_N"/>
    <property type="match status" value="1"/>
</dbReference>
<dbReference type="SUPFAM" id="SSF53223">
    <property type="entry name" value="Aminoacid dehydrogenase-like, N-terminal domain"/>
    <property type="match status" value="1"/>
</dbReference>
<dbReference type="AlphaFoldDB" id="A0A7Y0L0W0"/>
<dbReference type="GO" id="GO:0009073">
    <property type="term" value="P:aromatic amino acid family biosynthetic process"/>
    <property type="evidence" value="ECO:0007669"/>
    <property type="project" value="UniProtKB-KW"/>
</dbReference>
<dbReference type="GO" id="GO:0005829">
    <property type="term" value="C:cytosol"/>
    <property type="evidence" value="ECO:0007669"/>
    <property type="project" value="TreeGrafter"/>
</dbReference>
<feature type="domain" description="Shikimate dehydrogenase substrate binding N-terminal" evidence="3">
    <location>
        <begin position="10"/>
        <end position="92"/>
    </location>
</feature>
<dbReference type="Proteomes" id="UP000533476">
    <property type="component" value="Unassembled WGS sequence"/>
</dbReference>
<name>A0A7Y0L0W0_9FIRM</name>
<protein>
    <submittedName>
        <fullName evidence="5">Shikimate dehydrogenase</fullName>
    </submittedName>
</protein>
<keyword evidence="2" id="KW-0028">Amino-acid biosynthesis</keyword>
<keyword evidence="6" id="KW-1185">Reference proteome</keyword>
<dbReference type="PANTHER" id="PTHR21089:SF1">
    <property type="entry name" value="BIFUNCTIONAL 3-DEHYDROQUINATE DEHYDRATASE_SHIKIMATE DEHYDROGENASE, CHLOROPLASTIC"/>
    <property type="match status" value="1"/>
</dbReference>
<evidence type="ECO:0000256" key="2">
    <source>
        <dbReference type="ARBA" id="ARBA00023141"/>
    </source>
</evidence>
<proteinExistence type="predicted"/>
<dbReference type="InterPro" id="IPR041121">
    <property type="entry name" value="SDH_C"/>
</dbReference>
<comment type="caution">
    <text evidence="5">The sequence shown here is derived from an EMBL/GenBank/DDBJ whole genome shotgun (WGS) entry which is preliminary data.</text>
</comment>
<evidence type="ECO:0000256" key="1">
    <source>
        <dbReference type="ARBA" id="ARBA00004871"/>
    </source>
</evidence>
<evidence type="ECO:0000313" key="6">
    <source>
        <dbReference type="Proteomes" id="UP000533476"/>
    </source>
</evidence>
<dbReference type="GO" id="GO:0009423">
    <property type="term" value="P:chorismate biosynthetic process"/>
    <property type="evidence" value="ECO:0007669"/>
    <property type="project" value="TreeGrafter"/>
</dbReference>